<protein>
    <submittedName>
        <fullName evidence="3">Polymer-forming cytoskeletal protein</fullName>
    </submittedName>
</protein>
<evidence type="ECO:0000313" key="3">
    <source>
        <dbReference type="EMBL" id="TLS48554.1"/>
    </source>
</evidence>
<dbReference type="RefSeq" id="WP_138198048.1">
    <property type="nucleotide sequence ID" value="NZ_VCIW01000033.1"/>
</dbReference>
<name>A0A5R9G6G9_9BACL</name>
<dbReference type="OrthoDB" id="9789407at2"/>
<keyword evidence="4" id="KW-1185">Reference proteome</keyword>
<reference evidence="3 4" key="1">
    <citation type="submission" date="2019-05" db="EMBL/GenBank/DDBJ databases">
        <authorList>
            <person name="Narsing Rao M.P."/>
            <person name="Li W.J."/>
        </authorList>
    </citation>
    <scope>NUCLEOTIDE SEQUENCE [LARGE SCALE GENOMIC DNA]</scope>
    <source>
        <strain evidence="3 4">SYSU_K30003</strain>
    </source>
</reference>
<accession>A0A5R9G6G9</accession>
<evidence type="ECO:0000256" key="2">
    <source>
        <dbReference type="SAM" id="MobiDB-lite"/>
    </source>
</evidence>
<gene>
    <name evidence="3" type="ORF">FE782_30040</name>
</gene>
<dbReference type="EMBL" id="VCIW01000033">
    <property type="protein sequence ID" value="TLS48554.1"/>
    <property type="molecule type" value="Genomic_DNA"/>
</dbReference>
<evidence type="ECO:0000256" key="1">
    <source>
        <dbReference type="ARBA" id="ARBA00044755"/>
    </source>
</evidence>
<comment type="caution">
    <text evidence="3">The sequence shown here is derived from an EMBL/GenBank/DDBJ whole genome shotgun (WGS) entry which is preliminary data.</text>
</comment>
<sequence length="142" mass="14590">MFKSKRVDVSATDTLIGEGSTFEGKIASDTSLRVEGRMIGDIECGGDVAIGEDGKATSNIDARNVVIAGVVHGNVLARGTLTLTGTGRLYGDASADSLVVAEGAVFQGMCKMEGKAAAKEAEKPQEQPSYAQQGGDYSSTAV</sequence>
<dbReference type="Proteomes" id="UP000309676">
    <property type="component" value="Unassembled WGS sequence"/>
</dbReference>
<dbReference type="InterPro" id="IPR007607">
    <property type="entry name" value="BacA/B"/>
</dbReference>
<dbReference type="Pfam" id="PF04519">
    <property type="entry name" value="Bactofilin"/>
    <property type="match status" value="1"/>
</dbReference>
<dbReference type="PANTHER" id="PTHR35024:SF4">
    <property type="entry name" value="POLYMER-FORMING CYTOSKELETAL PROTEIN"/>
    <property type="match status" value="1"/>
</dbReference>
<dbReference type="AlphaFoldDB" id="A0A5R9G6G9"/>
<feature type="region of interest" description="Disordered" evidence="2">
    <location>
        <begin position="116"/>
        <end position="142"/>
    </location>
</feature>
<proteinExistence type="inferred from homology"/>
<feature type="compositionally biased region" description="Polar residues" evidence="2">
    <location>
        <begin position="129"/>
        <end position="142"/>
    </location>
</feature>
<feature type="compositionally biased region" description="Basic and acidic residues" evidence="2">
    <location>
        <begin position="116"/>
        <end position="125"/>
    </location>
</feature>
<dbReference type="PANTHER" id="PTHR35024">
    <property type="entry name" value="HYPOTHETICAL CYTOSOLIC PROTEIN"/>
    <property type="match status" value="1"/>
</dbReference>
<organism evidence="3 4">
    <name type="scientific">Paenibacillus antri</name>
    <dbReference type="NCBI Taxonomy" id="2582848"/>
    <lineage>
        <taxon>Bacteria</taxon>
        <taxon>Bacillati</taxon>
        <taxon>Bacillota</taxon>
        <taxon>Bacilli</taxon>
        <taxon>Bacillales</taxon>
        <taxon>Paenibacillaceae</taxon>
        <taxon>Paenibacillus</taxon>
    </lineage>
</organism>
<comment type="similarity">
    <text evidence="1">Belongs to the bactofilin family.</text>
</comment>
<evidence type="ECO:0000313" key="4">
    <source>
        <dbReference type="Proteomes" id="UP000309676"/>
    </source>
</evidence>